<keyword evidence="5 6" id="KW-0472">Membrane</keyword>
<evidence type="ECO:0000256" key="1">
    <source>
        <dbReference type="ARBA" id="ARBA00004141"/>
    </source>
</evidence>
<dbReference type="CDD" id="cd13132">
    <property type="entry name" value="MATE_eukaryotic"/>
    <property type="match status" value="1"/>
</dbReference>
<comment type="similarity">
    <text evidence="2 6">Belongs to the multi antimicrobial extrusion (MATE) (TC 2.A.66.1) family.</text>
</comment>
<keyword evidence="4 6" id="KW-1133">Transmembrane helix</keyword>
<proteinExistence type="inferred from homology"/>
<dbReference type="PANTHER" id="PTHR11206">
    <property type="entry name" value="MULTIDRUG RESISTANCE PROTEIN"/>
    <property type="match status" value="1"/>
</dbReference>
<keyword evidence="8" id="KW-1185">Reference proteome</keyword>
<dbReference type="GO" id="GO:0016020">
    <property type="term" value="C:membrane"/>
    <property type="evidence" value="ECO:0007669"/>
    <property type="project" value="UniProtKB-SubCell"/>
</dbReference>
<dbReference type="InterPro" id="IPR045069">
    <property type="entry name" value="MATE_euk"/>
</dbReference>
<keyword evidence="3 6" id="KW-0812">Transmembrane</keyword>
<evidence type="ECO:0000256" key="6">
    <source>
        <dbReference type="RuleBase" id="RU004914"/>
    </source>
</evidence>
<dbReference type="AlphaFoldDB" id="A0ABD1LCT3"/>
<evidence type="ECO:0000313" key="7">
    <source>
        <dbReference type="EMBL" id="KAL2321339.1"/>
    </source>
</evidence>
<feature type="transmembrane region" description="Helical" evidence="6">
    <location>
        <begin position="377"/>
        <end position="398"/>
    </location>
</feature>
<feature type="transmembrane region" description="Helical" evidence="6">
    <location>
        <begin position="6"/>
        <end position="24"/>
    </location>
</feature>
<gene>
    <name evidence="7" type="ORF">Fmac_030308</name>
</gene>
<dbReference type="InterPro" id="IPR002528">
    <property type="entry name" value="MATE_fam"/>
</dbReference>
<comment type="caution">
    <text evidence="6">Lacks conserved residue(s) required for the propagation of feature annotation.</text>
</comment>
<feature type="transmembrane region" description="Helical" evidence="6">
    <location>
        <begin position="90"/>
        <end position="107"/>
    </location>
</feature>
<feature type="transmembrane region" description="Helical" evidence="6">
    <location>
        <begin position="260"/>
        <end position="282"/>
    </location>
</feature>
<dbReference type="Proteomes" id="UP001603857">
    <property type="component" value="Unassembled WGS sequence"/>
</dbReference>
<reference evidence="7 8" key="1">
    <citation type="submission" date="2024-08" db="EMBL/GenBank/DDBJ databases">
        <title>Insights into the chromosomal genome structure of Flemingia macrophylla.</title>
        <authorList>
            <person name="Ding Y."/>
            <person name="Zhao Y."/>
            <person name="Bi W."/>
            <person name="Wu M."/>
            <person name="Zhao G."/>
            <person name="Gong Y."/>
            <person name="Li W."/>
            <person name="Zhang P."/>
        </authorList>
    </citation>
    <scope>NUCLEOTIDE SEQUENCE [LARGE SCALE GENOMIC DNA]</scope>
    <source>
        <strain evidence="7">DYQJB</strain>
        <tissue evidence="7">Leaf</tissue>
    </source>
</reference>
<evidence type="ECO:0000256" key="4">
    <source>
        <dbReference type="ARBA" id="ARBA00022989"/>
    </source>
</evidence>
<feature type="transmembrane region" description="Helical" evidence="6">
    <location>
        <begin position="181"/>
        <end position="204"/>
    </location>
</feature>
<dbReference type="Pfam" id="PF01554">
    <property type="entry name" value="MatE"/>
    <property type="match status" value="2"/>
</dbReference>
<protein>
    <recommendedName>
        <fullName evidence="6">Protein DETOXIFICATION</fullName>
    </recommendedName>
    <alternativeName>
        <fullName evidence="6">Multidrug and toxic compound extrusion protein</fullName>
    </alternativeName>
</protein>
<evidence type="ECO:0000313" key="8">
    <source>
        <dbReference type="Proteomes" id="UP001603857"/>
    </source>
</evidence>
<dbReference type="NCBIfam" id="TIGR00797">
    <property type="entry name" value="matE"/>
    <property type="match status" value="1"/>
</dbReference>
<evidence type="ECO:0000256" key="3">
    <source>
        <dbReference type="ARBA" id="ARBA00022692"/>
    </source>
</evidence>
<comment type="subcellular location">
    <subcellularLocation>
        <location evidence="1">Membrane</location>
        <topology evidence="1">Multi-pass membrane protein</topology>
    </subcellularLocation>
</comment>
<accession>A0ABD1LCT3</accession>
<sequence length="455" mass="48730">MWSEAGSLWGVAFPTALTGLILYLRTMVSMMFLGQQGESPLAAGSLAMAFANISGYSVLSGLSLGMEPLCSQGFGAHRPKLLSQTLHRSILFLLISSIPISILWIQFSKVLLFLNQPLNVTLMAQKYLLFLLPELLTHSFLHPIKVYLRAQSVTLPVTLSSLAGTLLHVPLNLLLSKHGVAGVAAASAASSFAILAMLLVYVVLRSSAWAPPSRECFTGWAPLLRLAAPSCASVCLEWWWYEIMILLCGLLVDPTASVAAMGVLIQTTSFIYVFPSSLSFAVSTRVGNELGANRAHRARASAVLALFFAALMGFSALVFAAAMRRRWGRMFTVDDGILKLTAAALPILGLCELGNCPQTVACGVLRGTARPNLAANVNLGAFYLIGMPVAVGLAFWLGVGFCGLWLGLLSAQVCCAGLMLYMVGTTDWEYQACRAQMLTAPDDSDGNKEPLITTV</sequence>
<feature type="transmembrane region" description="Helical" evidence="6">
    <location>
        <begin position="343"/>
        <end position="365"/>
    </location>
</feature>
<evidence type="ECO:0000256" key="5">
    <source>
        <dbReference type="ARBA" id="ARBA00023136"/>
    </source>
</evidence>
<feature type="transmembrane region" description="Helical" evidence="6">
    <location>
        <begin position="303"/>
        <end position="323"/>
    </location>
</feature>
<feature type="transmembrane region" description="Helical" evidence="6">
    <location>
        <begin position="404"/>
        <end position="424"/>
    </location>
</feature>
<feature type="transmembrane region" description="Helical" evidence="6">
    <location>
        <begin position="155"/>
        <end position="175"/>
    </location>
</feature>
<evidence type="ECO:0000256" key="2">
    <source>
        <dbReference type="ARBA" id="ARBA00010199"/>
    </source>
</evidence>
<organism evidence="7 8">
    <name type="scientific">Flemingia macrophylla</name>
    <dbReference type="NCBI Taxonomy" id="520843"/>
    <lineage>
        <taxon>Eukaryota</taxon>
        <taxon>Viridiplantae</taxon>
        <taxon>Streptophyta</taxon>
        <taxon>Embryophyta</taxon>
        <taxon>Tracheophyta</taxon>
        <taxon>Spermatophyta</taxon>
        <taxon>Magnoliopsida</taxon>
        <taxon>eudicotyledons</taxon>
        <taxon>Gunneridae</taxon>
        <taxon>Pentapetalae</taxon>
        <taxon>rosids</taxon>
        <taxon>fabids</taxon>
        <taxon>Fabales</taxon>
        <taxon>Fabaceae</taxon>
        <taxon>Papilionoideae</taxon>
        <taxon>50 kb inversion clade</taxon>
        <taxon>NPAAA clade</taxon>
        <taxon>indigoferoid/millettioid clade</taxon>
        <taxon>Phaseoleae</taxon>
        <taxon>Flemingia</taxon>
    </lineage>
</organism>
<comment type="caution">
    <text evidence="7">The sequence shown here is derived from an EMBL/GenBank/DDBJ whole genome shotgun (WGS) entry which is preliminary data.</text>
</comment>
<dbReference type="EMBL" id="JBGMDY010000010">
    <property type="protein sequence ID" value="KAL2321339.1"/>
    <property type="molecule type" value="Genomic_DNA"/>
</dbReference>
<name>A0ABD1LCT3_9FABA</name>